<evidence type="ECO:0000256" key="1">
    <source>
        <dbReference type="SAM" id="MobiDB-lite"/>
    </source>
</evidence>
<proteinExistence type="predicted"/>
<name>A0A369J7V5_HYPMA</name>
<dbReference type="InParanoid" id="A0A369J7V5"/>
<feature type="region of interest" description="Disordered" evidence="1">
    <location>
        <begin position="37"/>
        <end position="108"/>
    </location>
</feature>
<reference evidence="2" key="1">
    <citation type="submission" date="2018-04" db="EMBL/GenBank/DDBJ databases">
        <title>Whole genome sequencing of Hypsizygus marmoreus.</title>
        <authorList>
            <person name="Choi I.-G."/>
            <person name="Min B."/>
            <person name="Kim J.-G."/>
            <person name="Kim S."/>
            <person name="Oh Y.-L."/>
            <person name="Kong W.-S."/>
            <person name="Park H."/>
            <person name="Jeong J."/>
            <person name="Song E.-S."/>
        </authorList>
    </citation>
    <scope>NUCLEOTIDE SEQUENCE [LARGE SCALE GENOMIC DNA]</scope>
    <source>
        <strain evidence="2">51987-8</strain>
    </source>
</reference>
<sequence length="290" mass="32857">MHSDATLGLLDMETTVLGDELRLFHAVSTMFNTKELKREAEARNRKQARSSKKQGSAREKGSISAHKGNSTAQGKSSMPEVNGDNSDGEGSASEEAPSAKPARRKKKKFSLNTYKNHAFGDYVETIRRYGTTESFSTELGELEHRNPKGKYKRTSRKAFTRQLAQIERRQARIRRMRQSISHRDGTSGFDAQHDEAFTGAAAIFEHHQIGLAENDAHHLGQFLRIYLGDPAAKDFLPRLKQHIAHRLEATLCKENSSESDIGINVDNIFFNKDLMYRHNIMRINYTTYDV</sequence>
<dbReference type="EMBL" id="LUEZ02000106">
    <property type="protein sequence ID" value="RDB18149.1"/>
    <property type="molecule type" value="Genomic_DNA"/>
</dbReference>
<keyword evidence="3" id="KW-1185">Reference proteome</keyword>
<feature type="compositionally biased region" description="Low complexity" evidence="1">
    <location>
        <begin position="82"/>
        <end position="100"/>
    </location>
</feature>
<evidence type="ECO:0000313" key="3">
    <source>
        <dbReference type="Proteomes" id="UP000076154"/>
    </source>
</evidence>
<organism evidence="2 3">
    <name type="scientific">Hypsizygus marmoreus</name>
    <name type="common">White beech mushroom</name>
    <name type="synonym">Agaricus marmoreus</name>
    <dbReference type="NCBI Taxonomy" id="39966"/>
    <lineage>
        <taxon>Eukaryota</taxon>
        <taxon>Fungi</taxon>
        <taxon>Dikarya</taxon>
        <taxon>Basidiomycota</taxon>
        <taxon>Agaricomycotina</taxon>
        <taxon>Agaricomycetes</taxon>
        <taxon>Agaricomycetidae</taxon>
        <taxon>Agaricales</taxon>
        <taxon>Tricholomatineae</taxon>
        <taxon>Lyophyllaceae</taxon>
        <taxon>Hypsizygus</taxon>
    </lineage>
</organism>
<protein>
    <submittedName>
        <fullName evidence="2">Uncharacterized protein</fullName>
    </submittedName>
</protein>
<accession>A0A369J7V5</accession>
<dbReference type="STRING" id="39966.A0A369J7V5"/>
<dbReference type="Proteomes" id="UP000076154">
    <property type="component" value="Unassembled WGS sequence"/>
</dbReference>
<dbReference type="OrthoDB" id="3064471at2759"/>
<dbReference type="AlphaFoldDB" id="A0A369J7V5"/>
<comment type="caution">
    <text evidence="2">The sequence shown here is derived from an EMBL/GenBank/DDBJ whole genome shotgun (WGS) entry which is preliminary data.</text>
</comment>
<feature type="compositionally biased region" description="Polar residues" evidence="1">
    <location>
        <begin position="67"/>
        <end position="76"/>
    </location>
</feature>
<evidence type="ECO:0000313" key="2">
    <source>
        <dbReference type="EMBL" id="RDB18149.1"/>
    </source>
</evidence>
<gene>
    <name evidence="2" type="ORF">Hypma_000656</name>
</gene>